<proteinExistence type="predicted"/>
<accession>A0ACC3BYK1</accession>
<dbReference type="EMBL" id="CM020618">
    <property type="protein sequence ID" value="KAK1862566.1"/>
    <property type="molecule type" value="Genomic_DNA"/>
</dbReference>
<gene>
    <name evidence="1" type="ORF">I4F81_005134</name>
</gene>
<evidence type="ECO:0000313" key="2">
    <source>
        <dbReference type="Proteomes" id="UP000798662"/>
    </source>
</evidence>
<keyword evidence="2" id="KW-1185">Reference proteome</keyword>
<protein>
    <submittedName>
        <fullName evidence="1">Uncharacterized protein</fullName>
    </submittedName>
</protein>
<organism evidence="1 2">
    <name type="scientific">Pyropia yezoensis</name>
    <name type="common">Susabi-nori</name>
    <name type="synonym">Porphyra yezoensis</name>
    <dbReference type="NCBI Taxonomy" id="2788"/>
    <lineage>
        <taxon>Eukaryota</taxon>
        <taxon>Rhodophyta</taxon>
        <taxon>Bangiophyceae</taxon>
        <taxon>Bangiales</taxon>
        <taxon>Bangiaceae</taxon>
        <taxon>Pyropia</taxon>
    </lineage>
</organism>
<dbReference type="Proteomes" id="UP000798662">
    <property type="component" value="Chromosome 1"/>
</dbReference>
<comment type="caution">
    <text evidence="1">The sequence shown here is derived from an EMBL/GenBank/DDBJ whole genome shotgun (WGS) entry which is preliminary data.</text>
</comment>
<reference evidence="1" key="1">
    <citation type="submission" date="2019-11" db="EMBL/GenBank/DDBJ databases">
        <title>Nori genome reveals adaptations in red seaweeds to the harsh intertidal environment.</title>
        <authorList>
            <person name="Wang D."/>
            <person name="Mao Y."/>
        </authorList>
    </citation>
    <scope>NUCLEOTIDE SEQUENCE</scope>
    <source>
        <tissue evidence="1">Gametophyte</tissue>
    </source>
</reference>
<evidence type="ECO:0000313" key="1">
    <source>
        <dbReference type="EMBL" id="KAK1862566.1"/>
    </source>
</evidence>
<name>A0ACC3BYK1_PYRYE</name>
<sequence length="593" mass="63927">MSTRPSTAAGAAEELLPMAFVALPPGLSSRSMGVRRAGACNIHDSADRRRAAHLASGVSSNRAVRVILEGPVPKSITEPAAQSFTHSNSSPSLAEELAVLEQLVRIPSAVSLYTEPRPLRTNVPVDVLPSKRDVPATPPPAVTPDDAFGVNGDDTTPSVAARLNALRLADPSAFVPETQFIPKVAPTPAAPAAPAPDALFSSTSMSGMSVAAPSAAPVAAAAGTIKAPVKRKVRRTRRAQAANDDDDDDSIDDGSPTSRRRVAKKKTTKRSQTSEDGMRAYLQEIGSENLLGAAMEVQLATEIAGLSQLERAQAAFKNDHDRFPSEAELAYVTELDVEALRRQLRCGLRAKERMVSANLRLVVSIAKKHLNRGLLLQDLIQEGSIGLIRGAEKYDASKGFRFSTYATWWIRQAITRAIADHSRPIRLPVHVNDTLAALRKSSKLLSIELGRSPTEAEISARLNLPVAKMRFLAHASQSTVSLDVPIGKKSGDDAGGATLGSFIVWSGDNPEEAATKSLLREDLDNVLSTLSPRERDVIRFRFGLDDGRIKTLEEIGCVFSVTRERIRQIEAKALRKLRHPGKNAVLREYVSDN</sequence>